<protein>
    <submittedName>
        <fullName evidence="2">Uncharacterized protein</fullName>
    </submittedName>
</protein>
<dbReference type="AlphaFoldDB" id="A0A9K3LPS7"/>
<dbReference type="EMBL" id="JAGRRH010000007">
    <property type="protein sequence ID" value="KAG7365709.1"/>
    <property type="molecule type" value="Genomic_DNA"/>
</dbReference>
<name>A0A9K3LPS7_9STRA</name>
<feature type="compositionally biased region" description="Basic and acidic residues" evidence="1">
    <location>
        <begin position="162"/>
        <end position="174"/>
    </location>
</feature>
<reference evidence="2" key="2">
    <citation type="submission" date="2021-04" db="EMBL/GenBank/DDBJ databases">
        <authorList>
            <person name="Podell S."/>
        </authorList>
    </citation>
    <scope>NUCLEOTIDE SEQUENCE</scope>
    <source>
        <strain evidence="2">Hildebrandi</strain>
    </source>
</reference>
<evidence type="ECO:0000313" key="2">
    <source>
        <dbReference type="EMBL" id="KAG7365709.1"/>
    </source>
</evidence>
<organism evidence="2 3">
    <name type="scientific">Nitzschia inconspicua</name>
    <dbReference type="NCBI Taxonomy" id="303405"/>
    <lineage>
        <taxon>Eukaryota</taxon>
        <taxon>Sar</taxon>
        <taxon>Stramenopiles</taxon>
        <taxon>Ochrophyta</taxon>
        <taxon>Bacillariophyta</taxon>
        <taxon>Bacillariophyceae</taxon>
        <taxon>Bacillariophycidae</taxon>
        <taxon>Bacillariales</taxon>
        <taxon>Bacillariaceae</taxon>
        <taxon>Nitzschia</taxon>
    </lineage>
</organism>
<feature type="region of interest" description="Disordered" evidence="1">
    <location>
        <begin position="441"/>
        <end position="468"/>
    </location>
</feature>
<feature type="region of interest" description="Disordered" evidence="1">
    <location>
        <begin position="156"/>
        <end position="178"/>
    </location>
</feature>
<evidence type="ECO:0000313" key="3">
    <source>
        <dbReference type="Proteomes" id="UP000693970"/>
    </source>
</evidence>
<reference evidence="2" key="1">
    <citation type="journal article" date="2021" name="Sci. Rep.">
        <title>Diploid genomic architecture of Nitzschia inconspicua, an elite biomass production diatom.</title>
        <authorList>
            <person name="Oliver A."/>
            <person name="Podell S."/>
            <person name="Pinowska A."/>
            <person name="Traller J.C."/>
            <person name="Smith S.R."/>
            <person name="McClure R."/>
            <person name="Beliaev A."/>
            <person name="Bohutskyi P."/>
            <person name="Hill E.A."/>
            <person name="Rabines A."/>
            <person name="Zheng H."/>
            <person name="Allen L.Z."/>
            <person name="Kuo A."/>
            <person name="Grigoriev I.V."/>
            <person name="Allen A.E."/>
            <person name="Hazlebeck D."/>
            <person name="Allen E.E."/>
        </authorList>
    </citation>
    <scope>NUCLEOTIDE SEQUENCE</scope>
    <source>
        <strain evidence="2">Hildebrandi</strain>
    </source>
</reference>
<feature type="compositionally biased region" description="Basic and acidic residues" evidence="1">
    <location>
        <begin position="446"/>
        <end position="461"/>
    </location>
</feature>
<dbReference type="Proteomes" id="UP000693970">
    <property type="component" value="Unassembled WGS sequence"/>
</dbReference>
<comment type="caution">
    <text evidence="2">The sequence shown here is derived from an EMBL/GenBank/DDBJ whole genome shotgun (WGS) entry which is preliminary data.</text>
</comment>
<evidence type="ECO:0000256" key="1">
    <source>
        <dbReference type="SAM" id="MobiDB-lite"/>
    </source>
</evidence>
<proteinExistence type="predicted"/>
<accession>A0A9K3LPS7</accession>
<keyword evidence="3" id="KW-1185">Reference proteome</keyword>
<gene>
    <name evidence="2" type="ORF">IV203_028379</name>
</gene>
<sequence length="635" mass="70260">MGFTDSSSVNHSSMLNGGYTSGFLGFRTRHHIASSVSNHHNHHQQNYNDQDEALSVVSVATSNNFWGSVNHEQERKKKNSGAVSVMSDLSQISEADVADETMFTHDLTLHGNEFVIQCKRGDMLFVANAQAKIIKARCRHFRLLLSTGRGGHVIIPNASDVQTDKGKENKDKNDTSTGLQDNRILHKETWSIGTARRVIELLTEGTTWIENDHRHFRNLSKACDECDIKLCLGSLINYHDILDQESTFRFFDLISLNNYQFKFQAIISSWQWMHLLHKGILLLPKCKVLMITVAPPSGGTPLLPTSAKATATKISPSLPNQQRLAKCDTLCSEFCVYSTHGSKINALLTILDFLSKSKTNDTDATTTPKTSQRRLTKGIAPEKFQIVYQTRIGSIAQDDLNMLWRLTSASYTLSTPNERQYLPKMELSPSKAVEVPATVATSTNTSHKDGDDQSLTSHEDPSTPPLHPLCKDVSPLPPSPSKIPVTAPIMPALPPSSDRFQFRTLTGTSCMVLRQLFDPLNVEDENLPACILVSNPSPDTLGRFLNAASSAKRKHHFNVATVGWDILVRGSGCNNIKNSSSCNSETIFFVSSTTMEIKDILEYLSDYNSSAIVNGGNEGKEDSVVDYRLQQFVAG</sequence>
<dbReference type="OrthoDB" id="48170at2759"/>